<keyword evidence="6" id="KW-0460">Magnesium</keyword>
<comment type="cofactor">
    <cofactor evidence="6">
        <name>Mg(2+)</name>
        <dbReference type="ChEBI" id="CHEBI:18420"/>
    </cofactor>
</comment>
<dbReference type="SUPFAM" id="SSF53218">
    <property type="entry name" value="Molybdenum cofactor biosynthesis proteins"/>
    <property type="match status" value="1"/>
</dbReference>
<keyword evidence="6 8" id="KW-0808">Transferase</keyword>
<dbReference type="PANTHER" id="PTHR10192:SF5">
    <property type="entry name" value="GEPHYRIN"/>
    <property type="match status" value="1"/>
</dbReference>
<dbReference type="InterPro" id="IPR005110">
    <property type="entry name" value="MoeA_linker/N"/>
</dbReference>
<reference evidence="9" key="1">
    <citation type="submission" date="2016-10" db="EMBL/GenBank/DDBJ databases">
        <authorList>
            <person name="Varghese N."/>
            <person name="Submissions S."/>
        </authorList>
    </citation>
    <scope>NUCLEOTIDE SEQUENCE [LARGE SCALE GENOMIC DNA]</scope>
    <source>
        <strain evidence="9">CGMCC 1.10683</strain>
    </source>
</reference>
<dbReference type="GO" id="GO:0006777">
    <property type="term" value="P:Mo-molybdopterin cofactor biosynthetic process"/>
    <property type="evidence" value="ECO:0007669"/>
    <property type="project" value="UniProtKB-UniRule"/>
</dbReference>
<dbReference type="InterPro" id="IPR036135">
    <property type="entry name" value="MoeA_linker/N_sf"/>
</dbReference>
<evidence type="ECO:0000256" key="5">
    <source>
        <dbReference type="ARBA" id="ARBA00047317"/>
    </source>
</evidence>
<dbReference type="GO" id="GO:0046872">
    <property type="term" value="F:metal ion binding"/>
    <property type="evidence" value="ECO:0007669"/>
    <property type="project" value="UniProtKB-UniRule"/>
</dbReference>
<evidence type="ECO:0000259" key="7">
    <source>
        <dbReference type="SMART" id="SM00852"/>
    </source>
</evidence>
<dbReference type="EC" id="2.10.1.1" evidence="6"/>
<feature type="domain" description="MoaB/Mog" evidence="7">
    <location>
        <begin position="174"/>
        <end position="313"/>
    </location>
</feature>
<dbReference type="Gene3D" id="2.40.340.10">
    <property type="entry name" value="MoeA, C-terminal, domain IV"/>
    <property type="match status" value="1"/>
</dbReference>
<dbReference type="SMART" id="SM00852">
    <property type="entry name" value="MoCF_biosynth"/>
    <property type="match status" value="1"/>
</dbReference>
<comment type="pathway">
    <text evidence="2 6">Cofactor biosynthesis; molybdopterin biosynthesis.</text>
</comment>
<dbReference type="InterPro" id="IPR036425">
    <property type="entry name" value="MoaB/Mog-like_dom_sf"/>
</dbReference>
<organism evidence="8 9">
    <name type="scientific">Brevundimonas viscosa</name>
    <dbReference type="NCBI Taxonomy" id="871741"/>
    <lineage>
        <taxon>Bacteria</taxon>
        <taxon>Pseudomonadati</taxon>
        <taxon>Pseudomonadota</taxon>
        <taxon>Alphaproteobacteria</taxon>
        <taxon>Caulobacterales</taxon>
        <taxon>Caulobacteraceae</taxon>
        <taxon>Brevundimonas</taxon>
    </lineage>
</organism>
<dbReference type="PANTHER" id="PTHR10192">
    <property type="entry name" value="MOLYBDOPTERIN BIOSYNTHESIS PROTEIN"/>
    <property type="match status" value="1"/>
</dbReference>
<gene>
    <name evidence="8" type="ORF">SAMN05192570_0088</name>
</gene>
<keyword evidence="6" id="KW-0479">Metal-binding</keyword>
<keyword evidence="4 6" id="KW-0501">Molybdenum cofactor biosynthesis</keyword>
<dbReference type="GO" id="GO:0061599">
    <property type="term" value="F:molybdopterin molybdotransferase activity"/>
    <property type="evidence" value="ECO:0007669"/>
    <property type="project" value="UniProtKB-UniRule"/>
</dbReference>
<keyword evidence="9" id="KW-1185">Reference proteome</keyword>
<dbReference type="UniPathway" id="UPA00344"/>
<proteinExistence type="inferred from homology"/>
<evidence type="ECO:0000256" key="1">
    <source>
        <dbReference type="ARBA" id="ARBA00002901"/>
    </source>
</evidence>
<dbReference type="InterPro" id="IPR036688">
    <property type="entry name" value="MoeA_C_domain_IV_sf"/>
</dbReference>
<evidence type="ECO:0000256" key="4">
    <source>
        <dbReference type="ARBA" id="ARBA00023150"/>
    </source>
</evidence>
<dbReference type="Gene3D" id="3.40.980.10">
    <property type="entry name" value="MoaB/Mog-like domain"/>
    <property type="match status" value="1"/>
</dbReference>
<evidence type="ECO:0000256" key="6">
    <source>
        <dbReference type="RuleBase" id="RU365090"/>
    </source>
</evidence>
<dbReference type="Pfam" id="PF03453">
    <property type="entry name" value="MoeA_N"/>
    <property type="match status" value="1"/>
</dbReference>
<keyword evidence="6" id="KW-0500">Molybdenum</keyword>
<dbReference type="Gene3D" id="3.90.105.10">
    <property type="entry name" value="Molybdopterin biosynthesis moea protein, domain 2"/>
    <property type="match status" value="1"/>
</dbReference>
<dbReference type="SUPFAM" id="SSF63867">
    <property type="entry name" value="MoeA C-terminal domain-like"/>
    <property type="match status" value="1"/>
</dbReference>
<comment type="catalytic activity">
    <reaction evidence="5">
        <text>adenylyl-molybdopterin + molybdate = Mo-molybdopterin + AMP + H(+)</text>
        <dbReference type="Rhea" id="RHEA:35047"/>
        <dbReference type="ChEBI" id="CHEBI:15378"/>
        <dbReference type="ChEBI" id="CHEBI:36264"/>
        <dbReference type="ChEBI" id="CHEBI:62727"/>
        <dbReference type="ChEBI" id="CHEBI:71302"/>
        <dbReference type="ChEBI" id="CHEBI:456215"/>
        <dbReference type="EC" id="2.10.1.1"/>
    </reaction>
</comment>
<dbReference type="InterPro" id="IPR038987">
    <property type="entry name" value="MoeA-like"/>
</dbReference>
<dbReference type="STRING" id="871741.SAMN05192570_0088"/>
<evidence type="ECO:0000313" key="8">
    <source>
        <dbReference type="EMBL" id="SFS88909.1"/>
    </source>
</evidence>
<accession>A0A1I6TI82</accession>
<name>A0A1I6TI82_9CAUL</name>
<evidence type="ECO:0000256" key="2">
    <source>
        <dbReference type="ARBA" id="ARBA00005046"/>
    </source>
</evidence>
<dbReference type="SUPFAM" id="SSF63882">
    <property type="entry name" value="MoeA N-terminal region -like"/>
    <property type="match status" value="1"/>
</dbReference>
<protein>
    <recommendedName>
        <fullName evidence="6">Molybdopterin molybdenumtransferase</fullName>
        <ecNumber evidence="6">2.10.1.1</ecNumber>
    </recommendedName>
</protein>
<dbReference type="Pfam" id="PF03454">
    <property type="entry name" value="MoeA_C"/>
    <property type="match status" value="1"/>
</dbReference>
<dbReference type="InterPro" id="IPR001453">
    <property type="entry name" value="MoaB/Mog_dom"/>
</dbReference>
<dbReference type="RefSeq" id="WP_218151472.1">
    <property type="nucleotide sequence ID" value="NZ_FOZV01000010.1"/>
</dbReference>
<dbReference type="Pfam" id="PF00994">
    <property type="entry name" value="MoCF_biosynth"/>
    <property type="match status" value="1"/>
</dbReference>
<comment type="similarity">
    <text evidence="3 6">Belongs to the MoeA family.</text>
</comment>
<dbReference type="GO" id="GO:0005829">
    <property type="term" value="C:cytosol"/>
    <property type="evidence" value="ECO:0007669"/>
    <property type="project" value="TreeGrafter"/>
</dbReference>
<dbReference type="CDD" id="cd00887">
    <property type="entry name" value="MoeA"/>
    <property type="match status" value="1"/>
</dbReference>
<comment type="function">
    <text evidence="1 6">Catalyzes the insertion of molybdate into adenylated molybdopterin with the concomitant release of AMP.</text>
</comment>
<sequence>MIGFDEALERLAATVGPTRQERVRLAEAHGRALAAPVIARLDSPASDTSAMDGYAVREADFALPARLRVVGESFAGHGFDGAVSAGECVRIFTGAPLPRGADRVIMQEVVRREGDLAIFDHALGGGRHVRPQGSDFRRGDELLPAGRRLDPRAMVAAAGADVAEVEVWARPTVIVLGTGDELAEPGRAAERPGMIPESVSFGVAGMARVFGAEVVDRLRLPDDPGVLQSAAAAALDRADLVVVTGGASVGEKDYARAMFTRSGLELIFSKVAIKPGKPVWLGRARGRLVLGLPGNPTSAMVTARLFLAPLLAGLAGEPPGAALRWRPAPLAGALPACGERETFHRAVWRDGGVEAISNQDSSAQKALAAAELLIRRRAGAPAALAGETIEALAF</sequence>
<dbReference type="EMBL" id="FOZV01000010">
    <property type="protein sequence ID" value="SFS88909.1"/>
    <property type="molecule type" value="Genomic_DNA"/>
</dbReference>
<dbReference type="Proteomes" id="UP000198788">
    <property type="component" value="Unassembled WGS sequence"/>
</dbReference>
<evidence type="ECO:0000256" key="3">
    <source>
        <dbReference type="ARBA" id="ARBA00010763"/>
    </source>
</evidence>
<evidence type="ECO:0000313" key="9">
    <source>
        <dbReference type="Proteomes" id="UP000198788"/>
    </source>
</evidence>
<dbReference type="Gene3D" id="2.170.190.11">
    <property type="entry name" value="Molybdopterin biosynthesis moea protein, domain 3"/>
    <property type="match status" value="1"/>
</dbReference>
<dbReference type="InterPro" id="IPR005111">
    <property type="entry name" value="MoeA_C_domain_IV"/>
</dbReference>
<dbReference type="AlphaFoldDB" id="A0A1I6TI82"/>